<organism evidence="5 6">
    <name type="scientific">Metabacillus lacus</name>
    <dbReference type="NCBI Taxonomy" id="1983721"/>
    <lineage>
        <taxon>Bacteria</taxon>
        <taxon>Bacillati</taxon>
        <taxon>Bacillota</taxon>
        <taxon>Bacilli</taxon>
        <taxon>Bacillales</taxon>
        <taxon>Bacillaceae</taxon>
        <taxon>Metabacillus</taxon>
    </lineage>
</organism>
<dbReference type="Pfam" id="PF06429">
    <property type="entry name" value="Flg_bbr_C"/>
    <property type="match status" value="1"/>
</dbReference>
<dbReference type="InterPro" id="IPR019776">
    <property type="entry name" value="Flagellar_basal_body_rod_CS"/>
</dbReference>
<dbReference type="EMBL" id="WKKI01000025">
    <property type="protein sequence ID" value="MRX73018.1"/>
    <property type="molecule type" value="Genomic_DNA"/>
</dbReference>
<dbReference type="NCBIfam" id="TIGR03506">
    <property type="entry name" value="FlgEFG_subfam"/>
    <property type="match status" value="1"/>
</dbReference>
<dbReference type="InterPro" id="IPR010930">
    <property type="entry name" value="Flg_bb/hook_C_dom"/>
</dbReference>
<dbReference type="PROSITE" id="PS00588">
    <property type="entry name" value="FLAGELLA_BB_ROD"/>
    <property type="match status" value="1"/>
</dbReference>
<keyword evidence="5" id="KW-0966">Cell projection</keyword>
<sequence length="279" mass="30470">MLKGFYTAASGMISQQRRTEMLTNNIANVNTPGYKADQSSIRSFPEMLLQRTESSSLPVKNGASFGSASSLGPIPLSTGAYMQEMVPLTAQGDLRETGSNSDLALLELNVPLFPETNQKGMLFFEVLQDDGTRAYTRNSHFDINNLDQLTSGGLPLLSTTGEQIIVKGDFEVTAQGEVLSNGISAGRINVVLADDVRLLMKRNDGLYAVENNGVLQSAVNNPEVSYSIRQGYVEGSNVDVTKNYADMMTAYRAFEANQKVLQAYDRSMEKAVNEIGRLR</sequence>
<proteinExistence type="inferred from homology"/>
<dbReference type="SUPFAM" id="SSF117143">
    <property type="entry name" value="Flagellar hook protein flgE"/>
    <property type="match status" value="1"/>
</dbReference>
<dbReference type="GO" id="GO:0071978">
    <property type="term" value="P:bacterial-type flagellum-dependent swarming motility"/>
    <property type="evidence" value="ECO:0007669"/>
    <property type="project" value="TreeGrafter"/>
</dbReference>
<comment type="similarity">
    <text evidence="1 2">Belongs to the flagella basal body rod proteins family.</text>
</comment>
<comment type="caution">
    <text evidence="5">The sequence shown here is derived from an EMBL/GenBank/DDBJ whole genome shotgun (WGS) entry which is preliminary data.</text>
</comment>
<dbReference type="PANTHER" id="PTHR30435">
    <property type="entry name" value="FLAGELLAR PROTEIN"/>
    <property type="match status" value="1"/>
</dbReference>
<dbReference type="InterPro" id="IPR037925">
    <property type="entry name" value="FlgE/F/G-like"/>
</dbReference>
<dbReference type="PANTHER" id="PTHR30435:SF19">
    <property type="entry name" value="FLAGELLAR BASAL-BODY ROD PROTEIN FLGG"/>
    <property type="match status" value="1"/>
</dbReference>
<gene>
    <name evidence="5" type="ORF">GJU40_12790</name>
</gene>
<keyword evidence="5" id="KW-0969">Cilium</keyword>
<dbReference type="AlphaFoldDB" id="A0A7X2J1M5"/>
<keyword evidence="6" id="KW-1185">Reference proteome</keyword>
<protein>
    <submittedName>
        <fullName evidence="5">Flagellar hook-basal body complex protein</fullName>
    </submittedName>
</protein>
<reference evidence="5 6" key="1">
    <citation type="submission" date="2019-11" db="EMBL/GenBank/DDBJ databases">
        <title>Bacillus lacus genome.</title>
        <authorList>
            <person name="Allen C.J."/>
            <person name="Newman J.D."/>
        </authorList>
    </citation>
    <scope>NUCLEOTIDE SEQUENCE [LARGE SCALE GENOMIC DNA]</scope>
    <source>
        <strain evidence="5 6">KCTC 33946</strain>
    </source>
</reference>
<keyword evidence="5" id="KW-0282">Flagellum</keyword>
<evidence type="ECO:0000313" key="6">
    <source>
        <dbReference type="Proteomes" id="UP000448867"/>
    </source>
</evidence>
<dbReference type="RefSeq" id="WP_154308262.1">
    <property type="nucleotide sequence ID" value="NZ_WKKI01000025.1"/>
</dbReference>
<accession>A0A7X2J1M5</accession>
<evidence type="ECO:0000313" key="5">
    <source>
        <dbReference type="EMBL" id="MRX73018.1"/>
    </source>
</evidence>
<evidence type="ECO:0000259" key="4">
    <source>
        <dbReference type="Pfam" id="PF06429"/>
    </source>
</evidence>
<evidence type="ECO:0000256" key="1">
    <source>
        <dbReference type="ARBA" id="ARBA00009677"/>
    </source>
</evidence>
<feature type="domain" description="Flagellar basal body rod protein N-terminal" evidence="3">
    <location>
        <begin position="5"/>
        <end position="35"/>
    </location>
</feature>
<evidence type="ECO:0000256" key="2">
    <source>
        <dbReference type="RuleBase" id="RU362116"/>
    </source>
</evidence>
<feature type="domain" description="Flagellar basal-body/hook protein C-terminal" evidence="4">
    <location>
        <begin position="229"/>
        <end position="273"/>
    </location>
</feature>
<dbReference type="GO" id="GO:0009425">
    <property type="term" value="C:bacterial-type flagellum basal body"/>
    <property type="evidence" value="ECO:0007669"/>
    <property type="project" value="UniProtKB-SubCell"/>
</dbReference>
<dbReference type="InterPro" id="IPR001444">
    <property type="entry name" value="Flag_bb_rod_N"/>
</dbReference>
<dbReference type="Pfam" id="PF00460">
    <property type="entry name" value="Flg_bb_rod"/>
    <property type="match status" value="1"/>
</dbReference>
<dbReference type="InterPro" id="IPR020013">
    <property type="entry name" value="Flagellar_FlgE/F/G"/>
</dbReference>
<dbReference type="OrthoDB" id="9800375at2"/>
<keyword evidence="2" id="KW-0975">Bacterial flagellum</keyword>
<comment type="subcellular location">
    <subcellularLocation>
        <location evidence="2">Bacterial flagellum basal body</location>
    </subcellularLocation>
</comment>
<evidence type="ECO:0000259" key="3">
    <source>
        <dbReference type="Pfam" id="PF00460"/>
    </source>
</evidence>
<name>A0A7X2J1M5_9BACI</name>
<dbReference type="Proteomes" id="UP000448867">
    <property type="component" value="Unassembled WGS sequence"/>
</dbReference>